<dbReference type="RefSeq" id="WP_005312251.1">
    <property type="nucleotide sequence ID" value="NZ_CP011340.1"/>
</dbReference>
<organism evidence="1">
    <name type="scientific">Streptomyces pristinaespiralis</name>
    <dbReference type="NCBI Taxonomy" id="38300"/>
    <lineage>
        <taxon>Bacteria</taxon>
        <taxon>Bacillati</taxon>
        <taxon>Actinomycetota</taxon>
        <taxon>Actinomycetes</taxon>
        <taxon>Kitasatosporales</taxon>
        <taxon>Streptomycetaceae</taxon>
        <taxon>Streptomyces</taxon>
    </lineage>
</organism>
<evidence type="ECO:0000313" key="1">
    <source>
        <dbReference type="EMBL" id="ALC20989.1"/>
    </source>
</evidence>
<proteinExistence type="predicted"/>
<dbReference type="GeneID" id="97236277"/>
<dbReference type="KEGG" id="spri:SPRI_2683"/>
<dbReference type="STRING" id="38300.SPRI_2683"/>
<accession>A0A0M3QI72</accession>
<gene>
    <name evidence="1" type="ORF">SPRI_2683</name>
</gene>
<dbReference type="PATRIC" id="fig|38300.4.peg.2830"/>
<dbReference type="Proteomes" id="UP000060513">
    <property type="component" value="Chromosome"/>
</dbReference>
<dbReference type="EMBL" id="CP011340">
    <property type="protein sequence ID" value="ALC20989.1"/>
    <property type="molecule type" value="Genomic_DNA"/>
</dbReference>
<reference evidence="1 2" key="1">
    <citation type="submission" date="2015-08" db="EMBL/GenBank/DDBJ databases">
        <title>Genome sequence of the pristinamycin over-producing bacterium Streptomyces pristinaespiralis HCCB10218.</title>
        <authorList>
            <person name="Tian J."/>
            <person name="Yang J."/>
            <person name="Li L."/>
            <person name="Ruan L."/>
            <person name="Wei W."/>
            <person name="Zheng G."/>
            <person name="Wei Z."/>
            <person name="Yang S."/>
            <person name="Ge M."/>
            <person name="Jiang W."/>
            <person name="Lu Y."/>
        </authorList>
    </citation>
    <scope>NUCLEOTIDE SEQUENCE [LARGE SCALE GENOMIC DNA]</scope>
    <source>
        <strain evidence="1 2">HCCB 10218</strain>
    </source>
</reference>
<name>A0A0M3QI72_STRPR</name>
<protein>
    <submittedName>
        <fullName evidence="1">Uncharacterized protein</fullName>
    </submittedName>
</protein>
<dbReference type="OrthoDB" id="3578149at2"/>
<evidence type="ECO:0000313" key="2">
    <source>
        <dbReference type="Proteomes" id="UP000060513"/>
    </source>
</evidence>
<sequence length="66" mass="7354">MDQDKAPHPEQPGDEGIVCAGCGKVAEGLPVTWTCSVENGVRHYLCEDCARDNIRAIESRLDPQWW</sequence>
<dbReference type="OMA" id="DCARDNI"/>
<dbReference type="AlphaFoldDB" id="A0A0M3QI72"/>